<dbReference type="AlphaFoldDB" id="A0A139AIH8"/>
<evidence type="ECO:0000256" key="4">
    <source>
        <dbReference type="ARBA" id="ARBA00022692"/>
    </source>
</evidence>
<keyword evidence="5" id="KW-0677">Repeat</keyword>
<evidence type="ECO:0000256" key="9">
    <source>
        <dbReference type="PROSITE-ProRule" id="PRU00282"/>
    </source>
</evidence>
<proteinExistence type="inferred from homology"/>
<dbReference type="InterPro" id="IPR023395">
    <property type="entry name" value="MCP_dom_sf"/>
</dbReference>
<dbReference type="SUPFAM" id="SSF103506">
    <property type="entry name" value="Mitochondrial carrier"/>
    <property type="match status" value="1"/>
</dbReference>
<feature type="repeat" description="Solcar" evidence="9">
    <location>
        <begin position="216"/>
        <end position="312"/>
    </location>
</feature>
<evidence type="ECO:0000256" key="11">
    <source>
        <dbReference type="SAM" id="MobiDB-lite"/>
    </source>
</evidence>
<dbReference type="InterPro" id="IPR018108">
    <property type="entry name" value="MCP_transmembrane"/>
</dbReference>
<keyword evidence="3 10" id="KW-0813">Transport</keyword>
<evidence type="ECO:0000256" key="2">
    <source>
        <dbReference type="ARBA" id="ARBA00006375"/>
    </source>
</evidence>
<protein>
    <submittedName>
        <fullName evidence="12">Mitochondrial carrier</fullName>
    </submittedName>
</protein>
<evidence type="ECO:0000256" key="1">
    <source>
        <dbReference type="ARBA" id="ARBA00004225"/>
    </source>
</evidence>
<keyword evidence="13" id="KW-1185">Reference proteome</keyword>
<dbReference type="InterPro" id="IPR050567">
    <property type="entry name" value="Mitochondrial_Carrier"/>
</dbReference>
<sequence length="478" mass="52299">MSTSVPHLLQTGDGTHQPEHLPIEGQEPNDGGDPQQGRNYVGIVTAGVAKTVAAKSAGMVKGSMFLTKGTLKWWFRYPIKLFRPYKVNPWMVLQGAAAEQVAAANAAAQKSQLGVLKAVVKAEGWTIVPNHVLPLLVANALAGIVLFNSYDLAVHTLRKVNLASAQQAQTSILEPTILQDAPHPSEPIVTPGEITLHGSHLFPSHSYLSTNSPPIRPAAIPYLGGLFAGAIQSFATAPLENVHRWLDPETLVKERKTKSVVGHVKDVVMGRKSLMDVGKGWGWLWRGTSFVAVKDGLGFSMFFGTFELVKNARPVSLIMEAVANAADRLGSQVIPNFWPKVRALLYGDLTSEKPLPRAPDLVLAGATAGAAFQLVIHPLDRLRPFAFPDLASQPAYDPISESYIRTDAEALRHRQRRRFGRSANDHGWWIERATAAVKKNGVQYFFRSVWANMARTVPVSAVALVVFEWVSRESPWEQ</sequence>
<keyword evidence="6" id="KW-1133">Transmembrane helix</keyword>
<name>A0A139AIH8_GONPJ</name>
<dbReference type="Pfam" id="PF00153">
    <property type="entry name" value="Mito_carr"/>
    <property type="match status" value="1"/>
</dbReference>
<dbReference type="GO" id="GO:0022857">
    <property type="term" value="F:transmembrane transporter activity"/>
    <property type="evidence" value="ECO:0007669"/>
    <property type="project" value="TreeGrafter"/>
</dbReference>
<evidence type="ECO:0000313" key="12">
    <source>
        <dbReference type="EMBL" id="KXS16354.1"/>
    </source>
</evidence>
<dbReference type="EMBL" id="KQ965754">
    <property type="protein sequence ID" value="KXS16354.1"/>
    <property type="molecule type" value="Genomic_DNA"/>
</dbReference>
<dbReference type="Gene3D" id="1.50.40.10">
    <property type="entry name" value="Mitochondrial carrier domain"/>
    <property type="match status" value="1"/>
</dbReference>
<dbReference type="OrthoDB" id="3364892at2759"/>
<feature type="region of interest" description="Disordered" evidence="11">
    <location>
        <begin position="1"/>
        <end position="37"/>
    </location>
</feature>
<evidence type="ECO:0000256" key="6">
    <source>
        <dbReference type="ARBA" id="ARBA00022989"/>
    </source>
</evidence>
<keyword evidence="4 9" id="KW-0812">Transmembrane</keyword>
<dbReference type="GO" id="GO:0031966">
    <property type="term" value="C:mitochondrial membrane"/>
    <property type="evidence" value="ECO:0007669"/>
    <property type="project" value="UniProtKB-SubCell"/>
</dbReference>
<keyword evidence="7" id="KW-0496">Mitochondrion</keyword>
<dbReference type="PROSITE" id="PS50920">
    <property type="entry name" value="SOLCAR"/>
    <property type="match status" value="1"/>
</dbReference>
<comment type="similarity">
    <text evidence="2 10">Belongs to the mitochondrial carrier (TC 2.A.29) family.</text>
</comment>
<gene>
    <name evidence="12" type="ORF">M427DRAFT_296448</name>
</gene>
<evidence type="ECO:0000256" key="3">
    <source>
        <dbReference type="ARBA" id="ARBA00022448"/>
    </source>
</evidence>
<evidence type="ECO:0000256" key="10">
    <source>
        <dbReference type="RuleBase" id="RU000488"/>
    </source>
</evidence>
<dbReference type="PANTHER" id="PTHR45624">
    <property type="entry name" value="MITOCHONDRIAL BASIC AMINO ACIDS TRANSPORTER-RELATED"/>
    <property type="match status" value="1"/>
</dbReference>
<evidence type="ECO:0000313" key="13">
    <source>
        <dbReference type="Proteomes" id="UP000070544"/>
    </source>
</evidence>
<evidence type="ECO:0000256" key="7">
    <source>
        <dbReference type="ARBA" id="ARBA00023128"/>
    </source>
</evidence>
<organism evidence="12 13">
    <name type="scientific">Gonapodya prolifera (strain JEL478)</name>
    <name type="common">Monoblepharis prolifera</name>
    <dbReference type="NCBI Taxonomy" id="1344416"/>
    <lineage>
        <taxon>Eukaryota</taxon>
        <taxon>Fungi</taxon>
        <taxon>Fungi incertae sedis</taxon>
        <taxon>Chytridiomycota</taxon>
        <taxon>Chytridiomycota incertae sedis</taxon>
        <taxon>Monoblepharidomycetes</taxon>
        <taxon>Monoblepharidales</taxon>
        <taxon>Gonapodyaceae</taxon>
        <taxon>Gonapodya</taxon>
    </lineage>
</organism>
<keyword evidence="8 9" id="KW-0472">Membrane</keyword>
<evidence type="ECO:0000256" key="5">
    <source>
        <dbReference type="ARBA" id="ARBA00022737"/>
    </source>
</evidence>
<accession>A0A139AIH8</accession>
<dbReference type="STRING" id="1344416.A0A139AIH8"/>
<reference evidence="12 13" key="1">
    <citation type="journal article" date="2015" name="Genome Biol. Evol.">
        <title>Phylogenomic analyses indicate that early fungi evolved digesting cell walls of algal ancestors of land plants.</title>
        <authorList>
            <person name="Chang Y."/>
            <person name="Wang S."/>
            <person name="Sekimoto S."/>
            <person name="Aerts A.L."/>
            <person name="Choi C."/>
            <person name="Clum A."/>
            <person name="LaButti K.M."/>
            <person name="Lindquist E.A."/>
            <person name="Yee Ngan C."/>
            <person name="Ohm R.A."/>
            <person name="Salamov A.A."/>
            <person name="Grigoriev I.V."/>
            <person name="Spatafora J.W."/>
            <person name="Berbee M.L."/>
        </authorList>
    </citation>
    <scope>NUCLEOTIDE SEQUENCE [LARGE SCALE GENOMIC DNA]</scope>
    <source>
        <strain evidence="12 13">JEL478</strain>
    </source>
</reference>
<comment type="subcellular location">
    <subcellularLocation>
        <location evidence="1">Mitochondrion membrane</location>
        <topology evidence="1">Multi-pass membrane protein</topology>
    </subcellularLocation>
</comment>
<evidence type="ECO:0000256" key="8">
    <source>
        <dbReference type="ARBA" id="ARBA00023136"/>
    </source>
</evidence>
<dbReference type="Proteomes" id="UP000070544">
    <property type="component" value="Unassembled WGS sequence"/>
</dbReference>
<dbReference type="OMA" id="SKISGWQ"/>